<dbReference type="EC" id="2.4.99.17" evidence="5"/>
<dbReference type="PANTHER" id="PTHR30307">
    <property type="entry name" value="S-ADENOSYLMETHIONINE:TRNA RIBOSYLTRANSFERASE-ISOMERASE"/>
    <property type="match status" value="1"/>
</dbReference>
<evidence type="ECO:0000256" key="4">
    <source>
        <dbReference type="ARBA" id="ARBA00022785"/>
    </source>
</evidence>
<keyword evidence="7" id="KW-1185">Reference proteome</keyword>
<dbReference type="OrthoDB" id="9805933at2"/>
<reference evidence="6 7" key="1">
    <citation type="journal article" date="2017" name="Int. J. Syst. Evol. Microbiol.">
        <title>Arachidicoccus ginsenosidivorans sp. nov., with ginsenoside-converting activity isolated from ginseng cultivating soil.</title>
        <authorList>
            <person name="Siddiqi M.Z."/>
            <person name="Aslam Z."/>
            <person name="Im W.T."/>
        </authorList>
    </citation>
    <scope>NUCLEOTIDE SEQUENCE [LARGE SCALE GENOMIC DNA]</scope>
    <source>
        <strain evidence="6 7">Gsoil 809</strain>
    </source>
</reference>
<evidence type="ECO:0000313" key="6">
    <source>
        <dbReference type="EMBL" id="QEC71466.1"/>
    </source>
</evidence>
<evidence type="ECO:0000256" key="1">
    <source>
        <dbReference type="ARBA" id="ARBA00022490"/>
    </source>
</evidence>
<dbReference type="AlphaFoldDB" id="A0A5B8VLH9"/>
<comment type="subunit">
    <text evidence="5">Monomer.</text>
</comment>
<comment type="pathway">
    <text evidence="5">tRNA modification; tRNA-queuosine biosynthesis.</text>
</comment>
<dbReference type="InterPro" id="IPR036100">
    <property type="entry name" value="QueA_sf"/>
</dbReference>
<dbReference type="Gene3D" id="2.40.10.240">
    <property type="entry name" value="QueA-like"/>
    <property type="match status" value="1"/>
</dbReference>
<evidence type="ECO:0000313" key="7">
    <source>
        <dbReference type="Proteomes" id="UP000321291"/>
    </source>
</evidence>
<dbReference type="GO" id="GO:0008616">
    <property type="term" value="P:tRNA queuosine(34) biosynthetic process"/>
    <property type="evidence" value="ECO:0007669"/>
    <property type="project" value="UniProtKB-UniRule"/>
</dbReference>
<comment type="catalytic activity">
    <reaction evidence="5">
        <text>7-aminomethyl-7-carbaguanosine(34) in tRNA + S-adenosyl-L-methionine = epoxyqueuosine(34) in tRNA + adenine + L-methionine + 2 H(+)</text>
        <dbReference type="Rhea" id="RHEA:32155"/>
        <dbReference type="Rhea" id="RHEA-COMP:10342"/>
        <dbReference type="Rhea" id="RHEA-COMP:18582"/>
        <dbReference type="ChEBI" id="CHEBI:15378"/>
        <dbReference type="ChEBI" id="CHEBI:16708"/>
        <dbReference type="ChEBI" id="CHEBI:57844"/>
        <dbReference type="ChEBI" id="CHEBI:59789"/>
        <dbReference type="ChEBI" id="CHEBI:82833"/>
        <dbReference type="ChEBI" id="CHEBI:194443"/>
        <dbReference type="EC" id="2.4.99.17"/>
    </reaction>
</comment>
<evidence type="ECO:0000256" key="2">
    <source>
        <dbReference type="ARBA" id="ARBA00022679"/>
    </source>
</evidence>
<gene>
    <name evidence="5" type="primary">queA</name>
    <name evidence="6" type="ORF">FSB73_07070</name>
</gene>
<dbReference type="Gene3D" id="3.40.1780.10">
    <property type="entry name" value="QueA-like"/>
    <property type="match status" value="1"/>
</dbReference>
<dbReference type="GO" id="GO:0051075">
    <property type="term" value="F:S-adenosylmethionine:tRNA ribosyltransferase-isomerase activity"/>
    <property type="evidence" value="ECO:0007669"/>
    <property type="project" value="UniProtKB-EC"/>
</dbReference>
<organism evidence="6 7">
    <name type="scientific">Arachidicoccus ginsenosidivorans</name>
    <dbReference type="NCBI Taxonomy" id="496057"/>
    <lineage>
        <taxon>Bacteria</taxon>
        <taxon>Pseudomonadati</taxon>
        <taxon>Bacteroidota</taxon>
        <taxon>Chitinophagia</taxon>
        <taxon>Chitinophagales</taxon>
        <taxon>Chitinophagaceae</taxon>
        <taxon>Arachidicoccus</taxon>
    </lineage>
</organism>
<comment type="similarity">
    <text evidence="5">Belongs to the QueA family.</text>
</comment>
<comment type="subcellular location">
    <subcellularLocation>
        <location evidence="5">Cytoplasm</location>
    </subcellularLocation>
</comment>
<dbReference type="UniPathway" id="UPA00392"/>
<evidence type="ECO:0000256" key="3">
    <source>
        <dbReference type="ARBA" id="ARBA00022691"/>
    </source>
</evidence>
<dbReference type="PANTHER" id="PTHR30307:SF0">
    <property type="entry name" value="S-ADENOSYLMETHIONINE:TRNA RIBOSYLTRANSFERASE-ISOMERASE"/>
    <property type="match status" value="1"/>
</dbReference>
<evidence type="ECO:0000256" key="5">
    <source>
        <dbReference type="HAMAP-Rule" id="MF_00113"/>
    </source>
</evidence>
<keyword evidence="6" id="KW-0413">Isomerase</keyword>
<dbReference type="InterPro" id="IPR003699">
    <property type="entry name" value="QueA"/>
</dbReference>
<dbReference type="Pfam" id="PF02547">
    <property type="entry name" value="Queuosine_synth"/>
    <property type="match status" value="1"/>
</dbReference>
<dbReference type="HAMAP" id="MF_00113">
    <property type="entry name" value="QueA"/>
    <property type="match status" value="1"/>
</dbReference>
<sequence>MTAQPHANSSLVHPEELSIESFDYDLPEDRIAKYPLAVRDQSKLLIYNSNDSRQIQEKIYQQLDEQLPADCLLVFNNTKVVEARLIFKKDTGSKIELFCLEPGGAYPDITTAMLQKGTVLWKCLVGGAKKWKTGALKMRLEHNGQTIELQAEKQEKQGDSFLIRFSWIPESLSFAEMLHLTGQLPLPPYLNRATEQNDLKTYQTVYADKDGSVAAPTAGLHFTPSLLQKLSDKGIKEAFVTLHVGAGTFKPVKADKMKDHEMHAEFMEVPLDFLETLYEQAKNKRKILAVGTTSLRTLESLYWMGVKLLTDQLDPFVVEQWQPYRLPQNKTLTEALLAVTDSLKQAGKKTLVTQTRIIIAPGYQLRVADGILTNFHQPHSTLLLLIAAIVGQEWKNIYQYALTHDFRFLSYGDGSLLWKNT</sequence>
<dbReference type="InterPro" id="IPR042119">
    <property type="entry name" value="QueA_dom2"/>
</dbReference>
<keyword evidence="3 5" id="KW-0949">S-adenosyl-L-methionine</keyword>
<name>A0A5B8VLH9_9BACT</name>
<keyword evidence="2 5" id="KW-0808">Transferase</keyword>
<accession>A0A5B8VLH9</accession>
<dbReference type="SUPFAM" id="SSF111337">
    <property type="entry name" value="QueA-like"/>
    <property type="match status" value="1"/>
</dbReference>
<keyword evidence="1 5" id="KW-0963">Cytoplasm</keyword>
<dbReference type="InterPro" id="IPR042118">
    <property type="entry name" value="QueA_dom1"/>
</dbReference>
<keyword evidence="4 5" id="KW-0671">Queuosine biosynthesis</keyword>
<dbReference type="RefSeq" id="WP_146780844.1">
    <property type="nucleotide sequence ID" value="NZ_CP042434.1"/>
</dbReference>
<dbReference type="GO" id="GO:0005737">
    <property type="term" value="C:cytoplasm"/>
    <property type="evidence" value="ECO:0007669"/>
    <property type="project" value="UniProtKB-SubCell"/>
</dbReference>
<proteinExistence type="inferred from homology"/>
<dbReference type="EMBL" id="CP042434">
    <property type="protein sequence ID" value="QEC71466.1"/>
    <property type="molecule type" value="Genomic_DNA"/>
</dbReference>
<comment type="function">
    <text evidence="5">Transfers and isomerizes the ribose moiety from AdoMet to the 7-aminomethyl group of 7-deazaguanine (preQ1-tRNA) to give epoxyqueuosine (oQ-tRNA).</text>
</comment>
<dbReference type="Proteomes" id="UP000321291">
    <property type="component" value="Chromosome"/>
</dbReference>
<protein>
    <recommendedName>
        <fullName evidence="5">S-adenosylmethionine:tRNA ribosyltransferase-isomerase</fullName>
        <ecNumber evidence="5">2.4.99.17</ecNumber>
    </recommendedName>
    <alternativeName>
        <fullName evidence="5">Queuosine biosynthesis protein QueA</fullName>
    </alternativeName>
</protein>
<dbReference type="KEGG" id="agi:FSB73_07070"/>